<gene>
    <name evidence="2" type="ORF">BJ875DRAFT_514166</name>
</gene>
<dbReference type="EMBL" id="MU251539">
    <property type="protein sequence ID" value="KAG9232631.1"/>
    <property type="molecule type" value="Genomic_DNA"/>
</dbReference>
<accession>A0A9P7YFV3</accession>
<keyword evidence="3" id="KW-1185">Reference proteome</keyword>
<comment type="caution">
    <text evidence="2">The sequence shown here is derived from an EMBL/GenBank/DDBJ whole genome shotgun (WGS) entry which is preliminary data.</text>
</comment>
<dbReference type="AlphaFoldDB" id="A0A9P7YFV3"/>
<reference evidence="2" key="1">
    <citation type="journal article" date="2021" name="IMA Fungus">
        <title>Genomic characterization of three marine fungi, including Emericellopsis atlantica sp. nov. with signatures of a generalist lifestyle and marine biomass degradation.</title>
        <authorList>
            <person name="Hagestad O.C."/>
            <person name="Hou L."/>
            <person name="Andersen J.H."/>
            <person name="Hansen E.H."/>
            <person name="Altermark B."/>
            <person name="Li C."/>
            <person name="Kuhnert E."/>
            <person name="Cox R.J."/>
            <person name="Crous P.W."/>
            <person name="Spatafora J.W."/>
            <person name="Lail K."/>
            <person name="Amirebrahimi M."/>
            <person name="Lipzen A."/>
            <person name="Pangilinan J."/>
            <person name="Andreopoulos W."/>
            <person name="Hayes R.D."/>
            <person name="Ng V."/>
            <person name="Grigoriev I.V."/>
            <person name="Jackson S.A."/>
            <person name="Sutton T.D.S."/>
            <person name="Dobson A.D.W."/>
            <person name="Rama T."/>
        </authorList>
    </citation>
    <scope>NUCLEOTIDE SEQUENCE</scope>
    <source>
        <strain evidence="2">TRa018bII</strain>
    </source>
</reference>
<evidence type="ECO:0000256" key="1">
    <source>
        <dbReference type="SAM" id="MobiDB-lite"/>
    </source>
</evidence>
<sequence>MSSYNRPTAWQEAYAAQYDRSATTTTGNSPAAPPGAFNYRNSSHQQYGSNVAASSSLTHRSNQQSTFIQPAGQEAVLPHRHLKNGFEQEFGVDNIAAPPPDFSQMPMAARQAVYNTLPLHEQKKQEAWAQLQLKSVGVCAIGWIFKRGAHGYRCFTGIGNHYVSDQLLTEGRGGYYQQEIDYFNDDFVVGEEFWSGPWYKQGRNMVRRTPRGIVAGNYIPGQELGIVPLSGTDVDILRYAQMYDLREREVQKLRDEAKKGRGMFGGR</sequence>
<feature type="region of interest" description="Disordered" evidence="1">
    <location>
        <begin position="21"/>
        <end position="43"/>
    </location>
</feature>
<name>A0A9P7YFV3_9HELO</name>
<protein>
    <submittedName>
        <fullName evidence="2">Uncharacterized protein</fullName>
    </submittedName>
</protein>
<evidence type="ECO:0000313" key="2">
    <source>
        <dbReference type="EMBL" id="KAG9232631.1"/>
    </source>
</evidence>
<organism evidence="2 3">
    <name type="scientific">Amylocarpus encephaloides</name>
    <dbReference type="NCBI Taxonomy" id="45428"/>
    <lineage>
        <taxon>Eukaryota</taxon>
        <taxon>Fungi</taxon>
        <taxon>Dikarya</taxon>
        <taxon>Ascomycota</taxon>
        <taxon>Pezizomycotina</taxon>
        <taxon>Leotiomycetes</taxon>
        <taxon>Helotiales</taxon>
        <taxon>Helotiales incertae sedis</taxon>
        <taxon>Amylocarpus</taxon>
    </lineage>
</organism>
<evidence type="ECO:0000313" key="3">
    <source>
        <dbReference type="Proteomes" id="UP000824998"/>
    </source>
</evidence>
<dbReference type="OrthoDB" id="4746642at2759"/>
<proteinExistence type="predicted"/>
<dbReference type="Proteomes" id="UP000824998">
    <property type="component" value="Unassembled WGS sequence"/>
</dbReference>